<keyword evidence="3" id="KW-0809">Transit peptide</keyword>
<dbReference type="GO" id="GO:0016020">
    <property type="term" value="C:membrane"/>
    <property type="evidence" value="ECO:0007669"/>
    <property type="project" value="UniProtKB-SubCell"/>
</dbReference>
<comment type="similarity">
    <text evidence="1">Belongs to the mTERF family.</text>
</comment>
<evidence type="ECO:0000256" key="4">
    <source>
        <dbReference type="SAM" id="Phobius"/>
    </source>
</evidence>
<dbReference type="Gene3D" id="1.25.70.10">
    <property type="entry name" value="Transcription termination factor 3, mitochondrial"/>
    <property type="match status" value="1"/>
</dbReference>
<keyword evidence="4" id="KW-0812">Transmembrane</keyword>
<dbReference type="SMART" id="SM00733">
    <property type="entry name" value="Mterf"/>
    <property type="match status" value="6"/>
</dbReference>
<dbReference type="PANTHER" id="PTHR13068">
    <property type="entry name" value="CGI-12 PROTEIN-RELATED"/>
    <property type="match status" value="1"/>
</dbReference>
<dbReference type="Proteomes" id="UP000734854">
    <property type="component" value="Unassembled WGS sequence"/>
</dbReference>
<feature type="transmembrane region" description="Helical" evidence="4">
    <location>
        <begin position="333"/>
        <end position="353"/>
    </location>
</feature>
<evidence type="ECO:0000313" key="6">
    <source>
        <dbReference type="Proteomes" id="UP000734854"/>
    </source>
</evidence>
<organism evidence="5 6">
    <name type="scientific">Zingiber officinale</name>
    <name type="common">Ginger</name>
    <name type="synonym">Amomum zingiber</name>
    <dbReference type="NCBI Taxonomy" id="94328"/>
    <lineage>
        <taxon>Eukaryota</taxon>
        <taxon>Viridiplantae</taxon>
        <taxon>Streptophyta</taxon>
        <taxon>Embryophyta</taxon>
        <taxon>Tracheophyta</taxon>
        <taxon>Spermatophyta</taxon>
        <taxon>Magnoliopsida</taxon>
        <taxon>Liliopsida</taxon>
        <taxon>Zingiberales</taxon>
        <taxon>Zingiberaceae</taxon>
        <taxon>Zingiber</taxon>
    </lineage>
</organism>
<dbReference type="InterPro" id="IPR003690">
    <property type="entry name" value="MTERF"/>
</dbReference>
<keyword evidence="4" id="KW-1133">Transmembrane helix</keyword>
<dbReference type="Pfam" id="PF02536">
    <property type="entry name" value="mTERF"/>
    <property type="match status" value="1"/>
</dbReference>
<dbReference type="InterPro" id="IPR038538">
    <property type="entry name" value="MTERF_sf"/>
</dbReference>
<keyword evidence="2" id="KW-0806">Transcription termination</keyword>
<sequence>MEEIFPFCSCRSLRQVPPIAPPLLSRIPPLDRCRRLRACAHLSKNTPIPLPEKPPRISPPFPVLRLSSNPSPAAVFHDKLLFLDSVGIDLFAVSSSHPALAAASLYDLRSSVHFLRSLGLSAPELRRACGMCPEILTASPSNLAAVVSFLLREAGVQDQDLRRVIFRRPRLLVSDVAGHLRPALYFLQMLGIAPIARHTSLLSCSVEEKFLPRLEFLEGVGFSPRNARAMARRFPQLFCYSIDENLRPKVEFLVLEMQRELRELRDFPQFFSFSLPNRIKPRHRACKEKGVVFPLPVLLRPSNGQFMAQLEIIGILWYIVGKLKLKQIFQPPIIASALAIIIGAIPFLKNFILTDDAPLFFFTDSCLILGEAMIPCILLALGGNLVDGSGPGSKRLGLRTTAAIIF</sequence>
<comment type="caution">
    <text evidence="5">The sequence shown here is derived from an EMBL/GenBank/DDBJ whole genome shotgun (WGS) entry which is preliminary data.</text>
</comment>
<gene>
    <name evidence="5" type="ORF">ZIOFF_056085</name>
</gene>
<evidence type="ECO:0000256" key="2">
    <source>
        <dbReference type="ARBA" id="ARBA00022472"/>
    </source>
</evidence>
<name>A0A8J5FDE7_ZINOF</name>
<keyword evidence="2" id="KW-0805">Transcription regulation</keyword>
<evidence type="ECO:0000256" key="3">
    <source>
        <dbReference type="ARBA" id="ARBA00022946"/>
    </source>
</evidence>
<dbReference type="GO" id="GO:0009734">
    <property type="term" value="P:auxin-activated signaling pathway"/>
    <property type="evidence" value="ECO:0007669"/>
    <property type="project" value="UniProtKB-KW"/>
</dbReference>
<dbReference type="GO" id="GO:0003676">
    <property type="term" value="F:nucleic acid binding"/>
    <property type="evidence" value="ECO:0007669"/>
    <property type="project" value="InterPro"/>
</dbReference>
<dbReference type="AlphaFoldDB" id="A0A8J5FDE7"/>
<reference evidence="5 6" key="1">
    <citation type="submission" date="2020-08" db="EMBL/GenBank/DDBJ databases">
        <title>Plant Genome Project.</title>
        <authorList>
            <person name="Zhang R.-G."/>
        </authorList>
    </citation>
    <scope>NUCLEOTIDE SEQUENCE [LARGE SCALE GENOMIC DNA]</scope>
    <source>
        <tissue evidence="5">Rhizome</tissue>
    </source>
</reference>
<keyword evidence="4" id="KW-0472">Membrane</keyword>
<evidence type="ECO:0000256" key="1">
    <source>
        <dbReference type="ARBA" id="ARBA00007692"/>
    </source>
</evidence>
<proteinExistence type="inferred from homology"/>
<evidence type="ECO:0000313" key="5">
    <source>
        <dbReference type="EMBL" id="KAG6487499.1"/>
    </source>
</evidence>
<accession>A0A8J5FDE7</accession>
<dbReference type="PANTHER" id="PTHR13068:SF46">
    <property type="entry name" value="OS03G0360600 PROTEIN"/>
    <property type="match status" value="1"/>
</dbReference>
<keyword evidence="2" id="KW-0804">Transcription</keyword>
<dbReference type="EMBL" id="JACMSC010000015">
    <property type="protein sequence ID" value="KAG6487499.1"/>
    <property type="molecule type" value="Genomic_DNA"/>
</dbReference>
<keyword evidence="6" id="KW-1185">Reference proteome</keyword>
<dbReference type="GO" id="GO:0055085">
    <property type="term" value="P:transmembrane transport"/>
    <property type="evidence" value="ECO:0007669"/>
    <property type="project" value="InterPro"/>
</dbReference>
<protein>
    <submittedName>
        <fullName evidence="5">Uncharacterized protein</fullName>
    </submittedName>
</protein>
<dbReference type="GO" id="GO:0006353">
    <property type="term" value="P:DNA-templated transcription termination"/>
    <property type="evidence" value="ECO:0007669"/>
    <property type="project" value="UniProtKB-KW"/>
</dbReference>
<feature type="transmembrane region" description="Helical" evidence="4">
    <location>
        <begin position="359"/>
        <end position="386"/>
    </location>
</feature>